<keyword evidence="6" id="KW-0472">Membrane</keyword>
<evidence type="ECO:0000313" key="8">
    <source>
        <dbReference type="Proteomes" id="UP001497453"/>
    </source>
</evidence>
<evidence type="ECO:0000256" key="6">
    <source>
        <dbReference type="SAM" id="Phobius"/>
    </source>
</evidence>
<keyword evidence="6" id="KW-1133">Transmembrane helix</keyword>
<dbReference type="SUPFAM" id="SSF48264">
    <property type="entry name" value="Cytochrome P450"/>
    <property type="match status" value="1"/>
</dbReference>
<keyword evidence="6" id="KW-0812">Transmembrane</keyword>
<dbReference type="PRINTS" id="PR00465">
    <property type="entry name" value="EP450IV"/>
</dbReference>
<protein>
    <recommendedName>
        <fullName evidence="9">Cytochrome P450</fullName>
    </recommendedName>
</protein>
<evidence type="ECO:0000256" key="2">
    <source>
        <dbReference type="ARBA" id="ARBA00010617"/>
    </source>
</evidence>
<gene>
    <name evidence="7" type="ORF">GFSPODELE1_LOCUS3159</name>
</gene>
<dbReference type="Gene3D" id="1.10.630.10">
    <property type="entry name" value="Cytochrome P450"/>
    <property type="match status" value="1"/>
</dbReference>
<dbReference type="Proteomes" id="UP001497453">
    <property type="component" value="Chromosome 2"/>
</dbReference>
<dbReference type="InterPro" id="IPR036396">
    <property type="entry name" value="Cyt_P450_sf"/>
</dbReference>
<keyword evidence="4" id="KW-0479">Metal-binding</keyword>
<evidence type="ECO:0000256" key="3">
    <source>
        <dbReference type="ARBA" id="ARBA00022617"/>
    </source>
</evidence>
<reference evidence="8" key="1">
    <citation type="submission" date="2024-04" db="EMBL/GenBank/DDBJ databases">
        <authorList>
            <person name="Shaw F."/>
            <person name="Minotto A."/>
        </authorList>
    </citation>
    <scope>NUCLEOTIDE SEQUENCE [LARGE SCALE GENOMIC DNA]</scope>
</reference>
<dbReference type="InterPro" id="IPR002403">
    <property type="entry name" value="Cyt_P450_E_grp-IV"/>
</dbReference>
<name>A0ABP1D023_9APHY</name>
<proteinExistence type="inferred from homology"/>
<evidence type="ECO:0008006" key="9">
    <source>
        <dbReference type="Google" id="ProtNLM"/>
    </source>
</evidence>
<dbReference type="Pfam" id="PF00067">
    <property type="entry name" value="p450"/>
    <property type="match status" value="1"/>
</dbReference>
<evidence type="ECO:0000256" key="1">
    <source>
        <dbReference type="ARBA" id="ARBA00001971"/>
    </source>
</evidence>
<dbReference type="PANTHER" id="PTHR24304">
    <property type="entry name" value="CYTOCHROME P450 FAMILY 7"/>
    <property type="match status" value="1"/>
</dbReference>
<accession>A0ABP1D023</accession>
<dbReference type="InterPro" id="IPR050529">
    <property type="entry name" value="CYP450_sterol_14alpha_dmase"/>
</dbReference>
<evidence type="ECO:0000256" key="5">
    <source>
        <dbReference type="ARBA" id="ARBA00023004"/>
    </source>
</evidence>
<evidence type="ECO:0000256" key="4">
    <source>
        <dbReference type="ARBA" id="ARBA00022723"/>
    </source>
</evidence>
<feature type="transmembrane region" description="Helical" evidence="6">
    <location>
        <begin position="65"/>
        <end position="83"/>
    </location>
</feature>
<keyword evidence="3" id="KW-0349">Heme</keyword>
<comment type="cofactor">
    <cofactor evidence="1">
        <name>heme</name>
        <dbReference type="ChEBI" id="CHEBI:30413"/>
    </cofactor>
</comment>
<dbReference type="InterPro" id="IPR001128">
    <property type="entry name" value="Cyt_P450"/>
</dbReference>
<evidence type="ECO:0000313" key="7">
    <source>
        <dbReference type="EMBL" id="CAL1700459.1"/>
    </source>
</evidence>
<sequence length="534" mass="59437">MNTDLGIVSYPGLDKQATLASTSWHLRVIPMGNPQCDPMSVAIKVVHFDLHATVVHPTGNKQENMYWVLISAFLVPLLIFLISKYRTFDVIVTSVGRTPNVHSYLPWPMLVVEFLWDIPAFLERCRVRYGPVYRLRIAGQGVVIVSHAETIKYVMKDPHKCFTNNINTTIFEGVGGVTPYTINSTLINNLLSFMHKAFSNRNIHLLIPSFNQQLSANIQSFACRQTTDRVSLVTFVGRSLYSALSLSFCGPLFPTDTFSEFMLVDSNTLHFLFPFWPSSQKAYRARASLKSKLGVFIERVGPELADDGESSYSGIEILKILKAASVPPSDQQGVILGLMLAMHAASIRMTAWFMAYILSDSSAMTRLRAEVDHAIETEFGSLESLLSAPSHRLGSHMFPLLESALKEVLRLSVAAITAREVNKDTILTVDEHTSFVIRQGDYLVTNGYTVNFDNSIFEDARTFRIDRFLKTSAETVDLPDPVSSFGGGAHMCKGQDFAMYEMKVFAITCLRLLEIEGETASGHICQGADARCGR</sequence>
<organism evidence="7 8">
    <name type="scientific">Somion occarium</name>
    <dbReference type="NCBI Taxonomy" id="3059160"/>
    <lineage>
        <taxon>Eukaryota</taxon>
        <taxon>Fungi</taxon>
        <taxon>Dikarya</taxon>
        <taxon>Basidiomycota</taxon>
        <taxon>Agaricomycotina</taxon>
        <taxon>Agaricomycetes</taxon>
        <taxon>Polyporales</taxon>
        <taxon>Cerrenaceae</taxon>
        <taxon>Somion</taxon>
    </lineage>
</organism>
<dbReference type="EMBL" id="OZ037945">
    <property type="protein sequence ID" value="CAL1700459.1"/>
    <property type="molecule type" value="Genomic_DNA"/>
</dbReference>
<keyword evidence="5" id="KW-0408">Iron</keyword>
<comment type="similarity">
    <text evidence="2">Belongs to the cytochrome P450 family.</text>
</comment>
<dbReference type="PANTHER" id="PTHR24304:SF2">
    <property type="entry name" value="24-HYDROXYCHOLESTEROL 7-ALPHA-HYDROXYLASE"/>
    <property type="match status" value="1"/>
</dbReference>
<keyword evidence="8" id="KW-1185">Reference proteome</keyword>